<accession>A0A2H0YX22</accession>
<proteinExistence type="predicted"/>
<protein>
    <recommendedName>
        <fullName evidence="4">50S ribosomal protein L7/L12</fullName>
    </recommendedName>
</protein>
<feature type="compositionally biased region" description="Basic and acidic residues" evidence="1">
    <location>
        <begin position="198"/>
        <end position="215"/>
    </location>
</feature>
<evidence type="ECO:0000313" key="2">
    <source>
        <dbReference type="EMBL" id="PIS42986.1"/>
    </source>
</evidence>
<feature type="region of interest" description="Disordered" evidence="1">
    <location>
        <begin position="188"/>
        <end position="223"/>
    </location>
</feature>
<evidence type="ECO:0000256" key="1">
    <source>
        <dbReference type="SAM" id="MobiDB-lite"/>
    </source>
</evidence>
<dbReference type="Proteomes" id="UP000231542">
    <property type="component" value="Unassembled WGS sequence"/>
</dbReference>
<reference evidence="2 3" key="1">
    <citation type="submission" date="2017-09" db="EMBL/GenBank/DDBJ databases">
        <title>Depth-based differentiation of microbial function through sediment-hosted aquifers and enrichment of novel symbionts in the deep terrestrial subsurface.</title>
        <authorList>
            <person name="Probst A.J."/>
            <person name="Ladd B."/>
            <person name="Jarett J.K."/>
            <person name="Geller-Mcgrath D.E."/>
            <person name="Sieber C.M."/>
            <person name="Emerson J.B."/>
            <person name="Anantharaman K."/>
            <person name="Thomas B.C."/>
            <person name="Malmstrom R."/>
            <person name="Stieglmeier M."/>
            <person name="Klingl A."/>
            <person name="Woyke T."/>
            <person name="Ryan C.M."/>
            <person name="Banfield J.F."/>
        </authorList>
    </citation>
    <scope>NUCLEOTIDE SEQUENCE [LARGE SCALE GENOMIC DNA]</scope>
    <source>
        <strain evidence="2">CG08_land_8_20_14_0_20_40_16</strain>
    </source>
</reference>
<gene>
    <name evidence="2" type="ORF">COT24_00645</name>
</gene>
<comment type="caution">
    <text evidence="2">The sequence shown here is derived from an EMBL/GenBank/DDBJ whole genome shotgun (WGS) entry which is preliminary data.</text>
</comment>
<evidence type="ECO:0008006" key="4">
    <source>
        <dbReference type="Google" id="ProtNLM"/>
    </source>
</evidence>
<sequence>MIDENKLTQIKQMIASAEEAIHSAKQMLSDAAGADFFEEGGDVTVKAKTVGKVAEGGRIIEGIFDGLNMIGPDGKQYNIPANYASKSKLVEGDVLKLTISDDGSFVYKQIGPVERRRLIGSLVQDEQTGEYRVVASGKSYKVLLASITYFKGETGDEVVILIPKDKQSNWAAVENIVKGGGTIENRTESVVIEELDQKEDNPEGKEESEKEKDQEEKIEDLEI</sequence>
<dbReference type="EMBL" id="PEXU01000008">
    <property type="protein sequence ID" value="PIS42986.1"/>
    <property type="molecule type" value="Genomic_DNA"/>
</dbReference>
<evidence type="ECO:0000313" key="3">
    <source>
        <dbReference type="Proteomes" id="UP000231542"/>
    </source>
</evidence>
<organism evidence="2 3">
    <name type="scientific">Candidatus Kerfeldbacteria bacterium CG08_land_8_20_14_0_20_40_16</name>
    <dbReference type="NCBI Taxonomy" id="2014244"/>
    <lineage>
        <taxon>Bacteria</taxon>
        <taxon>Candidatus Kerfeldiibacteriota</taxon>
    </lineage>
</organism>
<dbReference type="AlphaFoldDB" id="A0A2H0YX22"/>
<name>A0A2H0YX22_9BACT</name>